<dbReference type="GeneID" id="59299337"/>
<feature type="domain" description="Xylanolytic transcriptional activator regulatory" evidence="3">
    <location>
        <begin position="327"/>
        <end position="401"/>
    </location>
</feature>
<dbReference type="SMART" id="SM00906">
    <property type="entry name" value="Fungal_trans"/>
    <property type="match status" value="2"/>
</dbReference>
<gene>
    <name evidence="4" type="ORF">FTJAE_13883</name>
</gene>
<dbReference type="InterPro" id="IPR007219">
    <property type="entry name" value="XnlR_reg_dom"/>
</dbReference>
<sequence length="638" mass="70154">MLTTSTTRSRNPSEQPPAKRRQRAAYALVACTACKARIQRLESTLAKIQQSVNSLIDLTAHTTAEQNDRQSQRLPCSKDAPSGFVLSETSVHRQSLYACEASDLNNGRDLPMHPISFVHSFEVAKSKLQTKGYPMSIGSDVSSIPGPSTTAGSPPVSSSLPRHSVQSLIELGHDETLRLLSLFQDALAPFYPCFDIDAAKELSRIIFDRFSRPSSIAGPARSSEECPLHPKRVEILKGLLSLSLLFDACDGSGVSFDMNRHDVPIEWSIDACAIYGTPELDDVLMAILLVSAPSWFIRNGILLSLASTDGLSNHSIDFLHRDEPLKASRVLSFAFRAALELGMHKISGPTAVDLSSEELESRKLIVCTIYSLDRATGLATGLPFSVDDTYVDENCFHLKGCAANTRGQRETQAFLRCSIAYDRLLLDIYSLNNEGPLSKQVNQDRIDLLGMKIDRILNQIPEHLQYHQPQNLGQSPRARSIASQQAVLRIRGHHLKILLKTRDLFPIKGSAQQEDSARVLLESDRHLECLFDYFTMSALAALVLTVSQNPPCFSQFAGPAFHKAIAILRSSPRRVYRPQRLWCSFDELEKIAASLGIPPSEGAPMPFNMPTIDTTGQSPFTQGGILQMPIGPYGSNGG</sequence>
<evidence type="ECO:0000256" key="2">
    <source>
        <dbReference type="SAM" id="MobiDB-lite"/>
    </source>
</evidence>
<dbReference type="OrthoDB" id="5104218at2759"/>
<dbReference type="RefSeq" id="XP_037199101.1">
    <property type="nucleotide sequence ID" value="XM_037347067.1"/>
</dbReference>
<organism evidence="4 5">
    <name type="scientific">Fusarium tjaetaba</name>
    <dbReference type="NCBI Taxonomy" id="1567544"/>
    <lineage>
        <taxon>Eukaryota</taxon>
        <taxon>Fungi</taxon>
        <taxon>Dikarya</taxon>
        <taxon>Ascomycota</taxon>
        <taxon>Pezizomycotina</taxon>
        <taxon>Sordariomycetes</taxon>
        <taxon>Hypocreomycetidae</taxon>
        <taxon>Hypocreales</taxon>
        <taxon>Nectriaceae</taxon>
        <taxon>Fusarium</taxon>
        <taxon>Fusarium fujikuroi species complex</taxon>
    </lineage>
</organism>
<dbReference type="Proteomes" id="UP000530670">
    <property type="component" value="Unassembled WGS sequence"/>
</dbReference>
<evidence type="ECO:0000256" key="1">
    <source>
        <dbReference type="ARBA" id="ARBA00023242"/>
    </source>
</evidence>
<accession>A0A8H5QE94</accession>
<dbReference type="InterPro" id="IPR050987">
    <property type="entry name" value="AtrR-like"/>
</dbReference>
<dbReference type="PANTHER" id="PTHR46910:SF13">
    <property type="entry name" value="SPECIFIC TRANSCRIPTION FACTOR, PUTATIVE (AFU_ORTHOLOGUE AFUA_4G06190)-RELATED"/>
    <property type="match status" value="1"/>
</dbReference>
<proteinExistence type="predicted"/>
<comment type="caution">
    <text evidence="4">The sequence shown here is derived from an EMBL/GenBank/DDBJ whole genome shotgun (WGS) entry which is preliminary data.</text>
</comment>
<reference evidence="4 5" key="1">
    <citation type="submission" date="2020-05" db="EMBL/GenBank/DDBJ databases">
        <title>Identification and distribution of gene clusters putatively required for synthesis of sphingolipid metabolism inhibitors in phylogenetically diverse species of the filamentous fungus Fusarium.</title>
        <authorList>
            <person name="Kim H.-S."/>
            <person name="Busman M."/>
            <person name="Brown D.W."/>
            <person name="Divon H."/>
            <person name="Uhlig S."/>
            <person name="Proctor R.H."/>
        </authorList>
    </citation>
    <scope>NUCLEOTIDE SEQUENCE [LARGE SCALE GENOMIC DNA]</scope>
    <source>
        <strain evidence="4 5">NRRL 66243</strain>
    </source>
</reference>
<dbReference type="Pfam" id="PF04082">
    <property type="entry name" value="Fungal_trans"/>
    <property type="match status" value="1"/>
</dbReference>
<dbReference type="GO" id="GO:0003677">
    <property type="term" value="F:DNA binding"/>
    <property type="evidence" value="ECO:0007669"/>
    <property type="project" value="InterPro"/>
</dbReference>
<name>A0A8H5QE94_9HYPO</name>
<dbReference type="GO" id="GO:0008270">
    <property type="term" value="F:zinc ion binding"/>
    <property type="evidence" value="ECO:0007669"/>
    <property type="project" value="InterPro"/>
</dbReference>
<keyword evidence="1" id="KW-0539">Nucleus</keyword>
<dbReference type="GO" id="GO:0003700">
    <property type="term" value="F:DNA-binding transcription factor activity"/>
    <property type="evidence" value="ECO:0007669"/>
    <property type="project" value="InterPro"/>
</dbReference>
<evidence type="ECO:0000313" key="4">
    <source>
        <dbReference type="EMBL" id="KAF5613644.1"/>
    </source>
</evidence>
<evidence type="ECO:0000259" key="3">
    <source>
        <dbReference type="SMART" id="SM00906"/>
    </source>
</evidence>
<dbReference type="AlphaFoldDB" id="A0A8H5QE94"/>
<protein>
    <submittedName>
        <fullName evidence="4">C6 transcription factor</fullName>
    </submittedName>
</protein>
<dbReference type="PANTHER" id="PTHR46910">
    <property type="entry name" value="TRANSCRIPTION FACTOR PDR1"/>
    <property type="match status" value="1"/>
</dbReference>
<feature type="region of interest" description="Disordered" evidence="2">
    <location>
        <begin position="1"/>
        <end position="21"/>
    </location>
</feature>
<feature type="domain" description="Xylanolytic transcriptional activator regulatory" evidence="3">
    <location>
        <begin position="553"/>
        <end position="616"/>
    </location>
</feature>
<feature type="compositionally biased region" description="Polar residues" evidence="2">
    <location>
        <begin position="1"/>
        <end position="13"/>
    </location>
</feature>
<dbReference type="EMBL" id="JAAQRI010000490">
    <property type="protein sequence ID" value="KAF5613644.1"/>
    <property type="molecule type" value="Genomic_DNA"/>
</dbReference>
<keyword evidence="5" id="KW-1185">Reference proteome</keyword>
<evidence type="ECO:0000313" key="5">
    <source>
        <dbReference type="Proteomes" id="UP000530670"/>
    </source>
</evidence>
<dbReference type="GO" id="GO:0006351">
    <property type="term" value="P:DNA-templated transcription"/>
    <property type="evidence" value="ECO:0007669"/>
    <property type="project" value="InterPro"/>
</dbReference>
<dbReference type="CDD" id="cd12148">
    <property type="entry name" value="fungal_TF_MHR"/>
    <property type="match status" value="1"/>
</dbReference>